<accession>A0A2X3BIB7</accession>
<dbReference type="Proteomes" id="UP000250166">
    <property type="component" value="Unassembled WGS sequence"/>
</dbReference>
<organism evidence="2 3">
    <name type="scientific">Helicobacter fennelliae</name>
    <dbReference type="NCBI Taxonomy" id="215"/>
    <lineage>
        <taxon>Bacteria</taxon>
        <taxon>Pseudomonadati</taxon>
        <taxon>Campylobacterota</taxon>
        <taxon>Epsilonproteobacteria</taxon>
        <taxon>Campylobacterales</taxon>
        <taxon>Helicobacteraceae</taxon>
        <taxon>Helicobacter</taxon>
    </lineage>
</organism>
<evidence type="ECO:0000256" key="1">
    <source>
        <dbReference type="SAM" id="SignalP"/>
    </source>
</evidence>
<keyword evidence="1" id="KW-0732">Signal</keyword>
<evidence type="ECO:0000313" key="2">
    <source>
        <dbReference type="EMBL" id="SQB99464.1"/>
    </source>
</evidence>
<name>A0A2X3BIB7_9HELI</name>
<dbReference type="EMBL" id="UAWL01000006">
    <property type="protein sequence ID" value="SQB99464.1"/>
    <property type="molecule type" value="Genomic_DNA"/>
</dbReference>
<dbReference type="AlphaFoldDB" id="A0A2X3BIB7"/>
<proteinExistence type="predicted"/>
<feature type="chain" id="PRO_5016155207" description="Transporter" evidence="1">
    <location>
        <begin position="18"/>
        <end position="309"/>
    </location>
</feature>
<evidence type="ECO:0000313" key="3">
    <source>
        <dbReference type="Proteomes" id="UP000250166"/>
    </source>
</evidence>
<sequence>MKYLSKVATLTALSACAAFGAPDEFDWSGTSWPDLPKQTSFPAEVATTAATAYGLKSEKHGKVYPVATAGVTTATGGSTTYAGSLAVLMRYFLTTPNENAINNTFNFVARIGLGNQWDIAIAVPQNYNVQTNNPNATKRYGALGRLPLTFHRQHWAKKFGESSFAIATNYIINIPASAGMAQPWGFGWGVGWTWQYHQMSWIFDAKYTTFTGGRPGEFNIQTGYLFAFTNWVFGGLEANFDYIPFTTGWAIDSQIGKTNLWLGPSINFKSVAHKNKTFHIGIFFDVIRHAQLEANRTLWKFGSGFTLPF</sequence>
<gene>
    <name evidence="2" type="ORF">NCTC13102_01788</name>
</gene>
<evidence type="ECO:0008006" key="4">
    <source>
        <dbReference type="Google" id="ProtNLM"/>
    </source>
</evidence>
<protein>
    <recommendedName>
        <fullName evidence="4">Transporter</fullName>
    </recommendedName>
</protein>
<dbReference type="RefSeq" id="WP_023949984.1">
    <property type="nucleotide sequence ID" value="NZ_JAERIV010000036.1"/>
</dbReference>
<feature type="signal peptide" evidence="1">
    <location>
        <begin position="1"/>
        <end position="17"/>
    </location>
</feature>
<reference evidence="2 3" key="1">
    <citation type="submission" date="2018-06" db="EMBL/GenBank/DDBJ databases">
        <authorList>
            <consortium name="Pathogen Informatics"/>
            <person name="Doyle S."/>
        </authorList>
    </citation>
    <scope>NUCLEOTIDE SEQUENCE [LARGE SCALE GENOMIC DNA]</scope>
    <source>
        <strain evidence="2 3">NCTC13102</strain>
    </source>
</reference>